<gene>
    <name evidence="2" type="ORF">OMM_15270</name>
</gene>
<evidence type="ECO:0000313" key="3">
    <source>
        <dbReference type="Proteomes" id="UP000189670"/>
    </source>
</evidence>
<dbReference type="AlphaFoldDB" id="A0A1V1NQJ5"/>
<comment type="caution">
    <text evidence="2">The sequence shown here is derived from an EMBL/GenBank/DDBJ whole genome shotgun (WGS) entry which is preliminary data.</text>
</comment>
<dbReference type="Proteomes" id="UP000189670">
    <property type="component" value="Unassembled WGS sequence"/>
</dbReference>
<organism evidence="2 3">
    <name type="scientific">Candidatus Magnetoglobus multicellularis str. Araruama</name>
    <dbReference type="NCBI Taxonomy" id="890399"/>
    <lineage>
        <taxon>Bacteria</taxon>
        <taxon>Pseudomonadati</taxon>
        <taxon>Thermodesulfobacteriota</taxon>
        <taxon>Desulfobacteria</taxon>
        <taxon>Desulfobacterales</taxon>
        <taxon>Desulfobacteraceae</taxon>
        <taxon>Candidatus Magnetoglobus</taxon>
    </lineage>
</organism>
<sequence>EAEYHSYLLLIKERNDIVSFVIGNDGGNFCSQCPVVVLDHEIFSAMALTGAVSEDAVFMVSGIINLKAIPEDKRHVPIGEDGNPIPLVEFLANKKKRSPKRSPVGKRNRRKSKKEKTLSKRS</sequence>
<dbReference type="EMBL" id="ATBP01003575">
    <property type="protein sequence ID" value="ETR64838.1"/>
    <property type="molecule type" value="Genomic_DNA"/>
</dbReference>
<evidence type="ECO:0000313" key="2">
    <source>
        <dbReference type="EMBL" id="ETR64838.1"/>
    </source>
</evidence>
<feature type="non-terminal residue" evidence="2">
    <location>
        <position position="1"/>
    </location>
</feature>
<name>A0A1V1NQJ5_9BACT</name>
<reference evidence="3" key="1">
    <citation type="submission" date="2012-11" db="EMBL/GenBank/DDBJ databases">
        <authorList>
            <person name="Lucero-Rivera Y.E."/>
            <person name="Tovar-Ramirez D."/>
        </authorList>
    </citation>
    <scope>NUCLEOTIDE SEQUENCE [LARGE SCALE GENOMIC DNA]</scope>
    <source>
        <strain evidence="3">Araruama</strain>
    </source>
</reference>
<evidence type="ECO:0000256" key="1">
    <source>
        <dbReference type="SAM" id="MobiDB-lite"/>
    </source>
</evidence>
<feature type="region of interest" description="Disordered" evidence="1">
    <location>
        <begin position="92"/>
        <end position="122"/>
    </location>
</feature>
<accession>A0A1V1NQJ5</accession>
<proteinExistence type="predicted"/>
<feature type="compositionally biased region" description="Basic residues" evidence="1">
    <location>
        <begin position="93"/>
        <end position="114"/>
    </location>
</feature>
<protein>
    <submittedName>
        <fullName evidence="2">Uncharacterized protein</fullName>
    </submittedName>
</protein>